<evidence type="ECO:0000313" key="3">
    <source>
        <dbReference type="Proteomes" id="UP001457282"/>
    </source>
</evidence>
<dbReference type="PROSITE" id="PS50088">
    <property type="entry name" value="ANK_REPEAT"/>
    <property type="match status" value="1"/>
</dbReference>
<dbReference type="InterPro" id="IPR036770">
    <property type="entry name" value="Ankyrin_rpt-contain_sf"/>
</dbReference>
<comment type="caution">
    <text evidence="2">The sequence shown here is derived from an EMBL/GenBank/DDBJ whole genome shotgun (WGS) entry which is preliminary data.</text>
</comment>
<keyword evidence="1" id="KW-0040">ANK repeat</keyword>
<feature type="repeat" description="ANK" evidence="1">
    <location>
        <begin position="59"/>
        <end position="91"/>
    </location>
</feature>
<protein>
    <submittedName>
        <fullName evidence="2">Uncharacterized protein</fullName>
    </submittedName>
</protein>
<sequence length="229" mass="24905">MSLIKSLTSVIAPSSSRRNANVWIYVEHLCCICDSAECASTLLGGELGTIPSVDELDDSLNLPLHTAAMADVARCVDVLLKKGARTDLRNCEGQLAVDLSLSDNRLGVNWNPNDHCIEDLIYLMKRKPASTYAHNLGLLKYVRVEDGLAEKPSSMGNNTGRSFLNIKDLEVGIVLHPLTLLDQPLPDDNAHFSFFAGKSCGLEGTFLNFQNPLGQGGPLLPNPLQKHPK</sequence>
<reference evidence="2 3" key="1">
    <citation type="journal article" date="2023" name="G3 (Bethesda)">
        <title>A chromosome-length genome assembly and annotation of blackberry (Rubus argutus, cv. 'Hillquist').</title>
        <authorList>
            <person name="Bruna T."/>
            <person name="Aryal R."/>
            <person name="Dudchenko O."/>
            <person name="Sargent D.J."/>
            <person name="Mead D."/>
            <person name="Buti M."/>
            <person name="Cavallini A."/>
            <person name="Hytonen T."/>
            <person name="Andres J."/>
            <person name="Pham M."/>
            <person name="Weisz D."/>
            <person name="Mascagni F."/>
            <person name="Usai G."/>
            <person name="Natali L."/>
            <person name="Bassil N."/>
            <person name="Fernandez G.E."/>
            <person name="Lomsadze A."/>
            <person name="Armour M."/>
            <person name="Olukolu B."/>
            <person name="Poorten T."/>
            <person name="Britton C."/>
            <person name="Davik J."/>
            <person name="Ashrafi H."/>
            <person name="Aiden E.L."/>
            <person name="Borodovsky M."/>
            <person name="Worthington M."/>
        </authorList>
    </citation>
    <scope>NUCLEOTIDE SEQUENCE [LARGE SCALE GENOMIC DNA]</scope>
    <source>
        <strain evidence="2">PI 553951</strain>
    </source>
</reference>
<dbReference type="AlphaFoldDB" id="A0AAW1WK59"/>
<keyword evidence="3" id="KW-1185">Reference proteome</keyword>
<name>A0AAW1WK59_RUBAR</name>
<evidence type="ECO:0000313" key="2">
    <source>
        <dbReference type="EMBL" id="KAK9924953.1"/>
    </source>
</evidence>
<dbReference type="Gene3D" id="1.25.40.20">
    <property type="entry name" value="Ankyrin repeat-containing domain"/>
    <property type="match status" value="1"/>
</dbReference>
<evidence type="ECO:0000256" key="1">
    <source>
        <dbReference type="PROSITE-ProRule" id="PRU00023"/>
    </source>
</evidence>
<dbReference type="SUPFAM" id="SSF48403">
    <property type="entry name" value="Ankyrin repeat"/>
    <property type="match status" value="1"/>
</dbReference>
<dbReference type="Proteomes" id="UP001457282">
    <property type="component" value="Unassembled WGS sequence"/>
</dbReference>
<accession>A0AAW1WK59</accession>
<proteinExistence type="predicted"/>
<gene>
    <name evidence="2" type="ORF">M0R45_033294</name>
</gene>
<dbReference type="EMBL" id="JBEDUW010000006">
    <property type="protein sequence ID" value="KAK9924953.1"/>
    <property type="molecule type" value="Genomic_DNA"/>
</dbReference>
<dbReference type="Pfam" id="PF00023">
    <property type="entry name" value="Ank"/>
    <property type="match status" value="1"/>
</dbReference>
<organism evidence="2 3">
    <name type="scientific">Rubus argutus</name>
    <name type="common">Southern blackberry</name>
    <dbReference type="NCBI Taxonomy" id="59490"/>
    <lineage>
        <taxon>Eukaryota</taxon>
        <taxon>Viridiplantae</taxon>
        <taxon>Streptophyta</taxon>
        <taxon>Embryophyta</taxon>
        <taxon>Tracheophyta</taxon>
        <taxon>Spermatophyta</taxon>
        <taxon>Magnoliopsida</taxon>
        <taxon>eudicotyledons</taxon>
        <taxon>Gunneridae</taxon>
        <taxon>Pentapetalae</taxon>
        <taxon>rosids</taxon>
        <taxon>fabids</taxon>
        <taxon>Rosales</taxon>
        <taxon>Rosaceae</taxon>
        <taxon>Rosoideae</taxon>
        <taxon>Rosoideae incertae sedis</taxon>
        <taxon>Rubus</taxon>
    </lineage>
</organism>
<dbReference type="InterPro" id="IPR002110">
    <property type="entry name" value="Ankyrin_rpt"/>
</dbReference>